<feature type="transmembrane region" description="Helical" evidence="1">
    <location>
        <begin position="213"/>
        <end position="232"/>
    </location>
</feature>
<feature type="non-terminal residue" evidence="2">
    <location>
        <position position="1"/>
    </location>
</feature>
<keyword evidence="1" id="KW-0812">Transmembrane</keyword>
<dbReference type="Gene3D" id="3.40.50.300">
    <property type="entry name" value="P-loop containing nucleotide triphosphate hydrolases"/>
    <property type="match status" value="1"/>
</dbReference>
<feature type="transmembrane region" description="Helical" evidence="1">
    <location>
        <begin position="1187"/>
        <end position="1213"/>
    </location>
</feature>
<keyword evidence="1" id="KW-1133">Transmembrane helix</keyword>
<organism evidence="2">
    <name type="scientific">Trepomonas sp. PC1</name>
    <dbReference type="NCBI Taxonomy" id="1076344"/>
    <lineage>
        <taxon>Eukaryota</taxon>
        <taxon>Metamonada</taxon>
        <taxon>Diplomonadida</taxon>
        <taxon>Hexamitidae</taxon>
        <taxon>Hexamitinae</taxon>
        <taxon>Trepomonas</taxon>
    </lineage>
</organism>
<dbReference type="InterPro" id="IPR027417">
    <property type="entry name" value="P-loop_NTPase"/>
</dbReference>
<evidence type="ECO:0008006" key="3">
    <source>
        <dbReference type="Google" id="ProtNLM"/>
    </source>
</evidence>
<protein>
    <recommendedName>
        <fullName evidence="3">ABC transporter family protein</fullName>
    </recommendedName>
</protein>
<accession>A0A146K151</accession>
<gene>
    <name evidence="2" type="ORF">TPC1_30028</name>
</gene>
<feature type="transmembrane region" description="Helical" evidence="1">
    <location>
        <begin position="280"/>
        <end position="301"/>
    </location>
</feature>
<feature type="transmembrane region" description="Helical" evidence="1">
    <location>
        <begin position="175"/>
        <end position="193"/>
    </location>
</feature>
<feature type="transmembrane region" description="Helical" evidence="1">
    <location>
        <begin position="1282"/>
        <end position="1302"/>
    </location>
</feature>
<sequence>QTPSHKPFSQKIHDPLEYTLLKCSDLQKYDKKCVDFGYFVDNTKLQFIVDDLITQMNITNAKQYQSVLEINNKKPLFAVYFTVNNLTDPLNNLDIHIGMNHKRQSNDVICEHDKMSSEAQSVINRKLYCTQNNQLLILQTHIEHILAKEQNIYYHPLFKLAPFVQQVELQQATSVVLGSIMVLQLLFAFVELYRDKSSGFLQKYRVSGNSDFVYFAFKFSFCFSVYFVCQLINYTCVYLGDLTHLQMIDSGEVLILLVLIGVYSTSFAFLVASFGRLRAIFVAVSLALAGIVFQMAVFDLFGEFQAAFSAFCWLEYLFAPFSMLLALIYFFVNQNAVEYRFDQFSGEFLLQNVKKFGFSGIFKAFEFQTFKQPLIVLIMLVLLQSAIFAALAIFLETKLSKFGSTGKLQKTQSAVQTLGDVTKEKTLRKVHRNAETLDEDQLEKCQLEADLVQKDVLVTKQSQSRTALKCHHLHVSGAQNGFDYAKQPLEDFSCALKEGETMVVKNFPCLLQSLIGIIQLDKPGFQLFKNTKKDEEKVNQFWSYGNLVRDNFQEFRNKTVYISGESFCKDYPMLTVAKYLQMVAAFKKVAQFDVDRIIAENLEILQLTDKKNTKIYKLSHDEKFLVSFAGDLLNHSTQLLLIEDIWDLMSTQAQIKLFNLIEHFKSKCGKAPIAYGTSDHIRIKRYVTKHLSIVFQVKEQLPIHIKTDQIIEKEENEEPKISILSSDVEVHHQNHIQIPWQNIMLSCLGVGLLSAVIMALISQMLPNQANKIIDGNLTNFVSKFIGASDQIANRECSYSDQWNRLTSCHLDIQNNKVDRNNQYLHQRMNRYYNQFSGSNIYVFDKQKQFGQLGVEKYPLRPTYMNINQTYRLNYEKNKQQMNFTQSETVRSNGYISDNAIYFSNVVSDWYPTVSVVEHTLSTNFSRGRQNIPHGNLNKNEFEVQLIEGNAKYSSASSLESYWKSLFTNRRNEPIEVDSNDHQKLQQVISNLSKRVPNGYIDFDNPESQKLKQQAESEKKYTKVLTPLLSSFSGLFTNDNAMFSGYQQEIHFVDKFDYINRTFGEQTDKLTEVFNKMYKQKQNISVISAKIPSILGQTDFELTQSVYMSPLHDLSTRMFSSLMNTSTVRFEPFRFEPFNHFSSKQTTENVEQLFFLVTVFLALPNLFVKKQQKSFFLFDLTGKQVKKVFLEIFASLAQIFVFVALTVLTGAFLVNFEPKTILNLLFGATFLNLALLVFEDCVSEYATIAFLALLVFSPLGNVVNAILPFNVIYETMISGHSAIWIQVVVWAVVDLFLLFGRFIHIKRSIKYDKLAEALVVSDDEVTVE</sequence>
<feature type="transmembrane region" description="Helical" evidence="1">
    <location>
        <begin position="1219"/>
        <end position="1237"/>
    </location>
</feature>
<proteinExistence type="predicted"/>
<feature type="transmembrane region" description="Helical" evidence="1">
    <location>
        <begin position="1151"/>
        <end position="1167"/>
    </location>
</feature>
<evidence type="ECO:0000313" key="2">
    <source>
        <dbReference type="EMBL" id="JAP90477.1"/>
    </source>
</evidence>
<keyword evidence="1" id="KW-0472">Membrane</keyword>
<feature type="transmembrane region" description="Helical" evidence="1">
    <location>
        <begin position="313"/>
        <end position="332"/>
    </location>
</feature>
<feature type="transmembrane region" description="Helical" evidence="1">
    <location>
        <begin position="1244"/>
        <end position="1262"/>
    </location>
</feature>
<dbReference type="EMBL" id="GDID01006129">
    <property type="protein sequence ID" value="JAP90477.1"/>
    <property type="molecule type" value="Transcribed_RNA"/>
</dbReference>
<feature type="transmembrane region" description="Helical" evidence="1">
    <location>
        <begin position="374"/>
        <end position="395"/>
    </location>
</feature>
<evidence type="ECO:0000256" key="1">
    <source>
        <dbReference type="SAM" id="Phobius"/>
    </source>
</evidence>
<name>A0A146K151_9EUKA</name>
<feature type="transmembrane region" description="Helical" evidence="1">
    <location>
        <begin position="253"/>
        <end position="274"/>
    </location>
</feature>
<reference evidence="2" key="1">
    <citation type="submission" date="2015-07" db="EMBL/GenBank/DDBJ databases">
        <title>Adaptation to a free-living lifestyle via gene acquisitions in the diplomonad Trepomonas sp. PC1.</title>
        <authorList>
            <person name="Xu F."/>
            <person name="Jerlstrom-Hultqvist J."/>
            <person name="Kolisko M."/>
            <person name="Simpson A.G.B."/>
            <person name="Roger A.J."/>
            <person name="Svard S.G."/>
            <person name="Andersson J.O."/>
        </authorList>
    </citation>
    <scope>NUCLEOTIDE SEQUENCE</scope>
    <source>
        <strain evidence="2">PC1</strain>
    </source>
</reference>